<dbReference type="Proteomes" id="UP000696573">
    <property type="component" value="Unassembled WGS sequence"/>
</dbReference>
<keyword evidence="3" id="KW-1185">Reference proteome</keyword>
<reference evidence="2" key="1">
    <citation type="submission" date="2021-10" db="EMBL/GenBank/DDBJ databases">
        <authorList>
            <person name="Piombo E."/>
        </authorList>
    </citation>
    <scope>NUCLEOTIDE SEQUENCE</scope>
</reference>
<dbReference type="OrthoDB" id="4923158at2759"/>
<sequence>MHSKFALPAAATLLQAASAQILYGADAGSLSSDTWSSVIESANYTDSQSVSGRDLSATYPGSEQDGWSLSFAIKDGVAGSGETKTPAGAISLSGPSGDFDDSWHLCLHVFPVRAASAGGAWSTDFDGTCSGSVAPECVDDLKKNALSNFDKDCKTWSLTASCLRDIQDNRLNTAAVSVTADNHQDFIGNETSFYREVFAEEILTAALEPRAVVSVWGRSADSGEDPTIQVTCLKPDTVASGSTDPAAPAEGAASGLKALASWAVLTAAVAFQLL</sequence>
<accession>A0A9N9VH48</accession>
<name>A0A9N9VH48_9HYPO</name>
<comment type="caution">
    <text evidence="2">The sequence shown here is derived from an EMBL/GenBank/DDBJ whole genome shotgun (WGS) entry which is preliminary data.</text>
</comment>
<organism evidence="2 3">
    <name type="scientific">Clonostachys rhizophaga</name>
    <dbReference type="NCBI Taxonomy" id="160324"/>
    <lineage>
        <taxon>Eukaryota</taxon>
        <taxon>Fungi</taxon>
        <taxon>Dikarya</taxon>
        <taxon>Ascomycota</taxon>
        <taxon>Pezizomycotina</taxon>
        <taxon>Sordariomycetes</taxon>
        <taxon>Hypocreomycetidae</taxon>
        <taxon>Hypocreales</taxon>
        <taxon>Bionectriaceae</taxon>
        <taxon>Clonostachys</taxon>
    </lineage>
</organism>
<dbReference type="EMBL" id="CABFNQ020000689">
    <property type="protein sequence ID" value="CAH0023076.1"/>
    <property type="molecule type" value="Genomic_DNA"/>
</dbReference>
<evidence type="ECO:0000313" key="2">
    <source>
        <dbReference type="EMBL" id="CAH0023076.1"/>
    </source>
</evidence>
<evidence type="ECO:0000313" key="3">
    <source>
        <dbReference type="Proteomes" id="UP000696573"/>
    </source>
</evidence>
<proteinExistence type="predicted"/>
<keyword evidence="1" id="KW-0732">Signal</keyword>
<dbReference type="AlphaFoldDB" id="A0A9N9VH48"/>
<feature type="signal peptide" evidence="1">
    <location>
        <begin position="1"/>
        <end position="19"/>
    </location>
</feature>
<gene>
    <name evidence="2" type="ORF">CRHIZ90672A_00014243</name>
</gene>
<feature type="chain" id="PRO_5040487293" evidence="1">
    <location>
        <begin position="20"/>
        <end position="274"/>
    </location>
</feature>
<protein>
    <submittedName>
        <fullName evidence="2">Uncharacterized protein</fullName>
    </submittedName>
</protein>
<evidence type="ECO:0000256" key="1">
    <source>
        <dbReference type="SAM" id="SignalP"/>
    </source>
</evidence>